<proteinExistence type="predicted"/>
<dbReference type="EMBL" id="CAJHUC010001225">
    <property type="protein sequence ID" value="CAD7700330.1"/>
    <property type="molecule type" value="Genomic_DNA"/>
</dbReference>
<evidence type="ECO:0000313" key="2">
    <source>
        <dbReference type="EMBL" id="CAD7700330.1"/>
    </source>
</evidence>
<keyword evidence="3" id="KW-1185">Reference proteome</keyword>
<dbReference type="AlphaFoldDB" id="A0A8S1J2C4"/>
<protein>
    <recommendedName>
        <fullName evidence="1">Vacuolar sorting receptor thioredoxin-like domain-containing protein</fullName>
    </recommendedName>
</protein>
<organism evidence="2 3">
    <name type="scientific">Ostreobium quekettii</name>
    <dbReference type="NCBI Taxonomy" id="121088"/>
    <lineage>
        <taxon>Eukaryota</taxon>
        <taxon>Viridiplantae</taxon>
        <taxon>Chlorophyta</taxon>
        <taxon>core chlorophytes</taxon>
        <taxon>Ulvophyceae</taxon>
        <taxon>TCBD clade</taxon>
        <taxon>Bryopsidales</taxon>
        <taxon>Ostreobineae</taxon>
        <taxon>Ostreobiaceae</taxon>
        <taxon>Ostreobium</taxon>
    </lineage>
</organism>
<evidence type="ECO:0000259" key="1">
    <source>
        <dbReference type="Pfam" id="PF25011"/>
    </source>
</evidence>
<dbReference type="OrthoDB" id="10045365at2759"/>
<sequence>MAFSECVSKLGVLSGHPSFWWDFKLLDDEQCTIPNHTFTTECSESAVRSLGGNTLLHPGGGIQAIRTCAGEFDSDGENVILEDSLQ</sequence>
<feature type="non-terminal residue" evidence="2">
    <location>
        <position position="86"/>
    </location>
</feature>
<feature type="domain" description="Vacuolar sorting receptor thioredoxin-like" evidence="1">
    <location>
        <begin position="5"/>
        <end position="84"/>
    </location>
</feature>
<gene>
    <name evidence="2" type="ORF">OSTQU699_LOCUS5689</name>
</gene>
<comment type="caution">
    <text evidence="2">The sequence shown here is derived from an EMBL/GenBank/DDBJ whole genome shotgun (WGS) entry which is preliminary data.</text>
</comment>
<evidence type="ECO:0000313" key="3">
    <source>
        <dbReference type="Proteomes" id="UP000708148"/>
    </source>
</evidence>
<accession>A0A8S1J2C4</accession>
<dbReference type="Pfam" id="PF25011">
    <property type="entry name" value="VSR_TRX"/>
    <property type="match status" value="1"/>
</dbReference>
<dbReference type="Proteomes" id="UP000708148">
    <property type="component" value="Unassembled WGS sequence"/>
</dbReference>
<reference evidence="2" key="1">
    <citation type="submission" date="2020-12" db="EMBL/GenBank/DDBJ databases">
        <authorList>
            <person name="Iha C."/>
        </authorList>
    </citation>
    <scope>NUCLEOTIDE SEQUENCE</scope>
</reference>
<name>A0A8S1J2C4_9CHLO</name>
<dbReference type="InterPro" id="IPR056858">
    <property type="entry name" value="VSR_TRX"/>
</dbReference>